<accession>A0ABV1DXH0</accession>
<evidence type="ECO:0000313" key="9">
    <source>
        <dbReference type="EMBL" id="MEQ2439349.1"/>
    </source>
</evidence>
<reference evidence="9 10" key="1">
    <citation type="submission" date="2024-03" db="EMBL/GenBank/DDBJ databases">
        <title>Human intestinal bacterial collection.</title>
        <authorList>
            <person name="Pauvert C."/>
            <person name="Hitch T.C.A."/>
            <person name="Clavel T."/>
        </authorList>
    </citation>
    <scope>NUCLEOTIDE SEQUENCE [LARGE SCALE GENOMIC DNA]</scope>
    <source>
        <strain evidence="9 10">CLA-JM-H44</strain>
    </source>
</reference>
<comment type="subcellular location">
    <subcellularLocation>
        <location evidence="1">Cell membrane</location>
        <topology evidence="1">Multi-pass membrane protein</topology>
    </subcellularLocation>
</comment>
<dbReference type="PANTHER" id="PTHR32322">
    <property type="entry name" value="INNER MEMBRANE TRANSPORTER"/>
    <property type="match status" value="1"/>
</dbReference>
<protein>
    <submittedName>
        <fullName evidence="9">DMT family transporter</fullName>
    </submittedName>
</protein>
<dbReference type="EMBL" id="JBBMFD010000001">
    <property type="protein sequence ID" value="MEQ2439349.1"/>
    <property type="molecule type" value="Genomic_DNA"/>
</dbReference>
<dbReference type="PANTHER" id="PTHR32322:SF18">
    <property type="entry name" value="S-ADENOSYLMETHIONINE_S-ADENOSYLHOMOCYSTEINE TRANSPORTER"/>
    <property type="match status" value="1"/>
</dbReference>
<feature type="transmembrane region" description="Helical" evidence="7">
    <location>
        <begin position="81"/>
        <end position="104"/>
    </location>
</feature>
<feature type="transmembrane region" description="Helical" evidence="7">
    <location>
        <begin position="288"/>
        <end position="306"/>
    </location>
</feature>
<keyword evidence="4 7" id="KW-0812">Transmembrane</keyword>
<name>A0ABV1DXH0_9FIRM</name>
<evidence type="ECO:0000256" key="6">
    <source>
        <dbReference type="ARBA" id="ARBA00023136"/>
    </source>
</evidence>
<feature type="transmembrane region" description="Helical" evidence="7">
    <location>
        <begin position="262"/>
        <end position="282"/>
    </location>
</feature>
<evidence type="ECO:0000256" key="1">
    <source>
        <dbReference type="ARBA" id="ARBA00004651"/>
    </source>
</evidence>
<dbReference type="InterPro" id="IPR037185">
    <property type="entry name" value="EmrE-like"/>
</dbReference>
<comment type="similarity">
    <text evidence="2">Belongs to the EamA transporter family.</text>
</comment>
<evidence type="ECO:0000313" key="10">
    <source>
        <dbReference type="Proteomes" id="UP001489509"/>
    </source>
</evidence>
<feature type="domain" description="EamA" evidence="8">
    <location>
        <begin position="14"/>
        <end position="155"/>
    </location>
</feature>
<evidence type="ECO:0000256" key="3">
    <source>
        <dbReference type="ARBA" id="ARBA00022475"/>
    </source>
</evidence>
<organism evidence="9 10">
    <name type="scientific">Solibaculum intestinale</name>
    <dbReference type="NCBI Taxonomy" id="3133165"/>
    <lineage>
        <taxon>Bacteria</taxon>
        <taxon>Bacillati</taxon>
        <taxon>Bacillota</taxon>
        <taxon>Clostridia</taxon>
        <taxon>Eubacteriales</taxon>
        <taxon>Oscillospiraceae</taxon>
        <taxon>Solibaculum</taxon>
    </lineage>
</organism>
<sequence length="318" mass="34719">MKRKWNMTDPKVVFLLAMLCCFLWGSATPAIKIGYQMFHIENSDTTSIILFAGIRFFLAGMLVILFQSVMQRRFLKPQIKAIPAIFSLSLAQTAVQYLFFYIGLAHTSGVHGTIISGTGGFFSILMASLLFRYEKLTGAKIFGCVIGFAGIVVMNLSGSSSEGFFQVSLLGEGFVLFSQLSYALSGILVKRFSSKFDVVMLSGWQFVLGGIIMMAVGFACGGRVDLVSDPSAYLLLLYMALISAVAYSVWGILLKYNPVSRVTIFTFLTPLFGVLLSAIFLGEAQQALSFKTLIALVFVCVGIYAVNRNAGKKESALK</sequence>
<feature type="domain" description="EamA" evidence="8">
    <location>
        <begin position="170"/>
        <end position="307"/>
    </location>
</feature>
<keyword evidence="3" id="KW-1003">Cell membrane</keyword>
<keyword evidence="10" id="KW-1185">Reference proteome</keyword>
<evidence type="ECO:0000256" key="7">
    <source>
        <dbReference type="SAM" id="Phobius"/>
    </source>
</evidence>
<gene>
    <name evidence="9" type="ORF">WMO26_00745</name>
</gene>
<evidence type="ECO:0000259" key="8">
    <source>
        <dbReference type="Pfam" id="PF00892"/>
    </source>
</evidence>
<feature type="transmembrane region" description="Helical" evidence="7">
    <location>
        <begin position="163"/>
        <end position="184"/>
    </location>
</feature>
<proteinExistence type="inferred from homology"/>
<dbReference type="InterPro" id="IPR050638">
    <property type="entry name" value="AA-Vitamin_Transporters"/>
</dbReference>
<dbReference type="Pfam" id="PF00892">
    <property type="entry name" value="EamA"/>
    <property type="match status" value="2"/>
</dbReference>
<evidence type="ECO:0000256" key="5">
    <source>
        <dbReference type="ARBA" id="ARBA00022989"/>
    </source>
</evidence>
<evidence type="ECO:0000256" key="2">
    <source>
        <dbReference type="ARBA" id="ARBA00007362"/>
    </source>
</evidence>
<dbReference type="RefSeq" id="WP_349217624.1">
    <property type="nucleotide sequence ID" value="NZ_JBBMFD010000001.1"/>
</dbReference>
<dbReference type="SUPFAM" id="SSF103481">
    <property type="entry name" value="Multidrug resistance efflux transporter EmrE"/>
    <property type="match status" value="2"/>
</dbReference>
<keyword evidence="5 7" id="KW-1133">Transmembrane helix</keyword>
<feature type="transmembrane region" description="Helical" evidence="7">
    <location>
        <begin position="138"/>
        <end position="157"/>
    </location>
</feature>
<feature type="transmembrane region" description="Helical" evidence="7">
    <location>
        <begin position="196"/>
        <end position="219"/>
    </location>
</feature>
<dbReference type="Proteomes" id="UP001489509">
    <property type="component" value="Unassembled WGS sequence"/>
</dbReference>
<feature type="transmembrane region" description="Helical" evidence="7">
    <location>
        <begin position="48"/>
        <end position="69"/>
    </location>
</feature>
<feature type="transmembrane region" description="Helical" evidence="7">
    <location>
        <begin position="231"/>
        <end position="250"/>
    </location>
</feature>
<dbReference type="InterPro" id="IPR000620">
    <property type="entry name" value="EamA_dom"/>
</dbReference>
<keyword evidence="6 7" id="KW-0472">Membrane</keyword>
<comment type="caution">
    <text evidence="9">The sequence shown here is derived from an EMBL/GenBank/DDBJ whole genome shotgun (WGS) entry which is preliminary data.</text>
</comment>
<evidence type="ECO:0000256" key="4">
    <source>
        <dbReference type="ARBA" id="ARBA00022692"/>
    </source>
</evidence>
<feature type="transmembrane region" description="Helical" evidence="7">
    <location>
        <begin position="110"/>
        <end position="131"/>
    </location>
</feature>